<keyword evidence="2" id="KW-1277">Toxin-antitoxin system</keyword>
<name>A0A977PVT1_9CYAN</name>
<evidence type="ECO:0000256" key="1">
    <source>
        <dbReference type="ARBA" id="ARBA00007521"/>
    </source>
</evidence>
<dbReference type="InterPro" id="IPR003477">
    <property type="entry name" value="PemK-like"/>
</dbReference>
<dbReference type="KEGG" id="wna:KA717_35810"/>
<evidence type="ECO:0000313" key="3">
    <source>
        <dbReference type="EMBL" id="UXE60792.1"/>
    </source>
</evidence>
<dbReference type="Gene3D" id="2.30.30.110">
    <property type="match status" value="1"/>
</dbReference>
<dbReference type="Pfam" id="PF02452">
    <property type="entry name" value="PemK_toxin"/>
    <property type="match status" value="1"/>
</dbReference>
<accession>A0A977PVT1</accession>
<gene>
    <name evidence="3" type="ORF">KA717_35810</name>
</gene>
<dbReference type="EMBL" id="CP073041">
    <property type="protein sequence ID" value="UXE60792.1"/>
    <property type="molecule type" value="Genomic_DNA"/>
</dbReference>
<comment type="similarity">
    <text evidence="1">Belongs to the PemK/MazF family.</text>
</comment>
<reference evidence="3" key="1">
    <citation type="submission" date="2021-04" db="EMBL/GenBank/DDBJ databases">
        <title>Genome sequence of Woronichinia naegeliana from Washington state freshwater lake bloom.</title>
        <authorList>
            <person name="Dreher T.W."/>
        </authorList>
    </citation>
    <scope>NUCLEOTIDE SEQUENCE</scope>
    <source>
        <strain evidence="3">WA131</strain>
    </source>
</reference>
<protein>
    <submittedName>
        <fullName evidence="3">Type II toxin-antitoxin system PemK/MazF family toxin</fullName>
    </submittedName>
</protein>
<dbReference type="InterPro" id="IPR011067">
    <property type="entry name" value="Plasmid_toxin/cell-grow_inhib"/>
</dbReference>
<dbReference type="Proteomes" id="UP001065613">
    <property type="component" value="Chromosome"/>
</dbReference>
<organism evidence="3">
    <name type="scientific">Woronichinia naegeliana WA131</name>
    <dbReference type="NCBI Taxonomy" id="2824559"/>
    <lineage>
        <taxon>Bacteria</taxon>
        <taxon>Bacillati</taxon>
        <taxon>Cyanobacteriota</taxon>
        <taxon>Cyanophyceae</taxon>
        <taxon>Synechococcales</taxon>
        <taxon>Coelosphaeriaceae</taxon>
        <taxon>Woronichinia</taxon>
    </lineage>
</organism>
<dbReference type="AlphaFoldDB" id="A0A977PVT1"/>
<dbReference type="SUPFAM" id="SSF50118">
    <property type="entry name" value="Cell growth inhibitor/plasmid maintenance toxic component"/>
    <property type="match status" value="1"/>
</dbReference>
<sequence>MKEGNIVLTPIPQSNQEIKNRPALILRIMPKYQDFLICGISSQLKQYIRDFDEIITSEDNDFEASGLIKISVIRLGFLTVIPSRQIIGSIGSISTTRHRRLLQNLSQYLSLENN</sequence>
<proteinExistence type="inferred from homology"/>
<evidence type="ECO:0000256" key="2">
    <source>
        <dbReference type="ARBA" id="ARBA00022649"/>
    </source>
</evidence>
<dbReference type="GO" id="GO:0003677">
    <property type="term" value="F:DNA binding"/>
    <property type="evidence" value="ECO:0007669"/>
    <property type="project" value="InterPro"/>
</dbReference>